<dbReference type="EC" id="3.2.2.27" evidence="3 7"/>
<keyword evidence="6 7" id="KW-0234">DNA repair</keyword>
<organism evidence="12 13">
    <name type="scientific">Polarella glacialis</name>
    <name type="common">Dinoflagellate</name>
    <dbReference type="NCBI Taxonomy" id="89957"/>
    <lineage>
        <taxon>Eukaryota</taxon>
        <taxon>Sar</taxon>
        <taxon>Alveolata</taxon>
        <taxon>Dinophyceae</taxon>
        <taxon>Suessiales</taxon>
        <taxon>Suessiaceae</taxon>
        <taxon>Polarella</taxon>
    </lineage>
</organism>
<evidence type="ECO:0000313" key="13">
    <source>
        <dbReference type="Proteomes" id="UP000626109"/>
    </source>
</evidence>
<evidence type="ECO:0000256" key="4">
    <source>
        <dbReference type="ARBA" id="ARBA00022763"/>
    </source>
</evidence>
<comment type="function">
    <text evidence="7 9">Excises uracil residues from the DNA which can arise as a result of misincorporation of dUMP residues by DNA polymerase or due to deamination of cytosine.</text>
</comment>
<dbReference type="Proteomes" id="UP000626109">
    <property type="component" value="Unassembled WGS sequence"/>
</dbReference>
<dbReference type="InterPro" id="IPR036895">
    <property type="entry name" value="Uracil-DNA_glycosylase-like_sf"/>
</dbReference>
<dbReference type="PANTHER" id="PTHR11264">
    <property type="entry name" value="URACIL-DNA GLYCOSYLASE"/>
    <property type="match status" value="1"/>
</dbReference>
<name>A0A813JTZ0_POLGL</name>
<proteinExistence type="inferred from homology"/>
<dbReference type="GO" id="GO:0005634">
    <property type="term" value="C:nucleus"/>
    <property type="evidence" value="ECO:0007669"/>
    <property type="project" value="UniProtKB-SubCell"/>
</dbReference>
<evidence type="ECO:0000256" key="1">
    <source>
        <dbReference type="ARBA" id="ARBA00001400"/>
    </source>
</evidence>
<evidence type="ECO:0000256" key="2">
    <source>
        <dbReference type="ARBA" id="ARBA00008184"/>
    </source>
</evidence>
<evidence type="ECO:0000256" key="3">
    <source>
        <dbReference type="ARBA" id="ARBA00012030"/>
    </source>
</evidence>
<keyword evidence="4 7" id="KW-0227">DNA damage</keyword>
<evidence type="ECO:0000256" key="10">
    <source>
        <dbReference type="SAM" id="MobiDB-lite"/>
    </source>
</evidence>
<feature type="region of interest" description="Disordered" evidence="10">
    <location>
        <begin position="1"/>
        <end position="31"/>
    </location>
</feature>
<dbReference type="AlphaFoldDB" id="A0A813JTZ0"/>
<dbReference type="SUPFAM" id="SSF52141">
    <property type="entry name" value="Uracil-DNA glycosylase-like"/>
    <property type="match status" value="1"/>
</dbReference>
<evidence type="ECO:0000313" key="12">
    <source>
        <dbReference type="EMBL" id="CAE8685757.1"/>
    </source>
</evidence>
<accession>A0A813JTZ0</accession>
<evidence type="ECO:0000259" key="11">
    <source>
        <dbReference type="SMART" id="SM00986"/>
    </source>
</evidence>
<dbReference type="FunFam" id="3.40.470.10:FF:000001">
    <property type="entry name" value="Uracil-DNA glycosylase"/>
    <property type="match status" value="1"/>
</dbReference>
<dbReference type="NCBIfam" id="NF003589">
    <property type="entry name" value="PRK05254.1-2"/>
    <property type="match status" value="1"/>
</dbReference>
<comment type="subcellular location">
    <subcellularLocation>
        <location evidence="7">Mitochondrion</location>
    </subcellularLocation>
    <subcellularLocation>
        <location evidence="7">Nucleus</location>
    </subcellularLocation>
</comment>
<dbReference type="GO" id="GO:0004844">
    <property type="term" value="F:uracil DNA N-glycosylase activity"/>
    <property type="evidence" value="ECO:0007669"/>
    <property type="project" value="UniProtKB-UniRule"/>
</dbReference>
<dbReference type="PANTHER" id="PTHR11264:SF7">
    <property type="entry name" value="URACIL-DNA GLYCOSYLASE"/>
    <property type="match status" value="1"/>
</dbReference>
<evidence type="ECO:0000256" key="9">
    <source>
        <dbReference type="RuleBase" id="RU003780"/>
    </source>
</evidence>
<dbReference type="InterPro" id="IPR018085">
    <property type="entry name" value="Ura-DNA_Glyclase_AS"/>
</dbReference>
<comment type="similarity">
    <text evidence="2 7 9">Belongs to the uracil-DNA glycosylase (UDG) superfamily. UNG family.</text>
</comment>
<dbReference type="NCBIfam" id="TIGR00628">
    <property type="entry name" value="ung"/>
    <property type="match status" value="1"/>
</dbReference>
<dbReference type="GO" id="GO:0097510">
    <property type="term" value="P:base-excision repair, AP site formation via deaminated base removal"/>
    <property type="evidence" value="ECO:0007669"/>
    <property type="project" value="TreeGrafter"/>
</dbReference>
<protein>
    <recommendedName>
        <fullName evidence="3 7">Uracil-DNA glycosylase</fullName>
        <shortName evidence="7">UDG</shortName>
        <ecNumber evidence="3 7">3.2.2.27</ecNumber>
    </recommendedName>
</protein>
<dbReference type="Gene3D" id="3.40.470.10">
    <property type="entry name" value="Uracil-DNA glycosylase-like domain"/>
    <property type="match status" value="1"/>
</dbReference>
<dbReference type="SMART" id="SM00987">
    <property type="entry name" value="UreE_C"/>
    <property type="match status" value="1"/>
</dbReference>
<evidence type="ECO:0000256" key="5">
    <source>
        <dbReference type="ARBA" id="ARBA00022801"/>
    </source>
</evidence>
<keyword evidence="7" id="KW-0539">Nucleus</keyword>
<sequence length="329" mass="35426">MPPKGKRQQSPASAAAEKALQPKAKRLKPAVSVAAADKPASKLKSAVGVAAADKPASKLKSAVSVASAGKPASKVSAGKAVDASKAVALLVGSLQDQEWKAALAAEFEKPYFVAMAQFLAAERQATVVHPPAELVFSAFNEAPFSKVKVVIIGQDPYHEPGQAHGMCFSVLPGVKPPPSLKNIYKELADDIGGFRAPEHGYLMQWAKQGVLLLNATLTVREGHKEANSHSKSGWQTFTDEVIRALNEKTDNIVFLLWGGFAQKKGKLVDTSRHRVIETGHPSPLSVRHWRGSKSFSKCNSELKKLGHEEIDWSLSQLSIPKMFFPSPIL</sequence>
<feature type="domain" description="Uracil-DNA glycosylase-like" evidence="11">
    <location>
        <begin position="140"/>
        <end position="302"/>
    </location>
</feature>
<comment type="caution">
    <text evidence="12">The sequence shown here is derived from an EMBL/GenBank/DDBJ whole genome shotgun (WGS) entry which is preliminary data.</text>
</comment>
<dbReference type="NCBIfam" id="NF003588">
    <property type="entry name" value="PRK05254.1-1"/>
    <property type="match status" value="1"/>
</dbReference>
<keyword evidence="7" id="KW-0496">Mitochondrion</keyword>
<dbReference type="EMBL" id="CAJNNW010026479">
    <property type="protein sequence ID" value="CAE8685757.1"/>
    <property type="molecule type" value="Genomic_DNA"/>
</dbReference>
<dbReference type="Pfam" id="PF03167">
    <property type="entry name" value="UDG"/>
    <property type="match status" value="1"/>
</dbReference>
<dbReference type="CDD" id="cd10027">
    <property type="entry name" value="UDG-F1-like"/>
    <property type="match status" value="1"/>
</dbReference>
<comment type="catalytic activity">
    <reaction evidence="1 7 9">
        <text>Hydrolyzes single-stranded DNA or mismatched double-stranded DNA and polynucleotides, releasing free uracil.</text>
        <dbReference type="EC" id="3.2.2.27"/>
    </reaction>
</comment>
<dbReference type="HAMAP" id="MF_00148">
    <property type="entry name" value="UDG"/>
    <property type="match status" value="1"/>
</dbReference>
<evidence type="ECO:0000256" key="7">
    <source>
        <dbReference type="HAMAP-Rule" id="MF_03166"/>
    </source>
</evidence>
<dbReference type="GO" id="GO:0005739">
    <property type="term" value="C:mitochondrion"/>
    <property type="evidence" value="ECO:0007669"/>
    <property type="project" value="UniProtKB-SubCell"/>
</dbReference>
<gene>
    <name evidence="12" type="ORF">PGLA2088_LOCUS24636</name>
</gene>
<reference evidence="12" key="1">
    <citation type="submission" date="2021-02" db="EMBL/GenBank/DDBJ databases">
        <authorList>
            <person name="Dougan E. K."/>
            <person name="Rhodes N."/>
            <person name="Thang M."/>
            <person name="Chan C."/>
        </authorList>
    </citation>
    <scope>NUCLEOTIDE SEQUENCE</scope>
</reference>
<dbReference type="PROSITE" id="PS00130">
    <property type="entry name" value="U_DNA_GLYCOSYLASE"/>
    <property type="match status" value="1"/>
</dbReference>
<evidence type="ECO:0000256" key="8">
    <source>
        <dbReference type="PROSITE-ProRule" id="PRU10072"/>
    </source>
</evidence>
<dbReference type="SMART" id="SM00986">
    <property type="entry name" value="UDG"/>
    <property type="match status" value="1"/>
</dbReference>
<feature type="active site" description="Proton acceptor" evidence="7 8">
    <location>
        <position position="155"/>
    </location>
</feature>
<dbReference type="InterPro" id="IPR005122">
    <property type="entry name" value="Uracil-DNA_glycosylase-like"/>
</dbReference>
<dbReference type="NCBIfam" id="NF003592">
    <property type="entry name" value="PRK05254.1-5"/>
    <property type="match status" value="1"/>
</dbReference>
<dbReference type="InterPro" id="IPR002043">
    <property type="entry name" value="UDG_fam1"/>
</dbReference>
<keyword evidence="5 7" id="KW-0378">Hydrolase</keyword>
<evidence type="ECO:0000256" key="6">
    <source>
        <dbReference type="ARBA" id="ARBA00023204"/>
    </source>
</evidence>